<evidence type="ECO:0000256" key="13">
    <source>
        <dbReference type="SAM" id="MobiDB-lite"/>
    </source>
</evidence>
<dbReference type="CDD" id="cd00112">
    <property type="entry name" value="LDLa"/>
    <property type="match status" value="6"/>
</dbReference>
<feature type="domain" description="Ig-like" evidence="17">
    <location>
        <begin position="1796"/>
        <end position="1881"/>
    </location>
</feature>
<feature type="transmembrane region" description="Helical" evidence="14">
    <location>
        <begin position="62"/>
        <end position="82"/>
    </location>
</feature>
<dbReference type="PROSITE" id="PS50835">
    <property type="entry name" value="IG_LIKE"/>
    <property type="match status" value="7"/>
</dbReference>
<feature type="disulfide bond" evidence="10">
    <location>
        <begin position="787"/>
        <end position="802"/>
    </location>
</feature>
<name>A0A8S9ZI13_9BILA</name>
<comment type="caution">
    <text evidence="19">The sequence shown here is derived from an EMBL/GenBank/DDBJ whole genome shotgun (WGS) entry which is preliminary data.</text>
</comment>
<evidence type="ECO:0000256" key="3">
    <source>
        <dbReference type="ARBA" id="ARBA00022530"/>
    </source>
</evidence>
<gene>
    <name evidence="19" type="ORF">Mgra_00007695</name>
</gene>
<feature type="disulfide bond" evidence="10">
    <location>
        <begin position="831"/>
        <end position="846"/>
    </location>
</feature>
<dbReference type="Gene3D" id="2.10.25.10">
    <property type="entry name" value="Laminin"/>
    <property type="match status" value="4"/>
</dbReference>
<dbReference type="PROSITE" id="PS51115">
    <property type="entry name" value="LAMININ_IVA"/>
    <property type="match status" value="2"/>
</dbReference>
<feature type="domain" description="Laminin EGF-like" evidence="16">
    <location>
        <begin position="1565"/>
        <end position="1614"/>
    </location>
</feature>
<reference evidence="19" key="1">
    <citation type="journal article" date="2020" name="Ecol. Evol.">
        <title>Genome structure and content of the rice root-knot nematode (Meloidogyne graminicola).</title>
        <authorList>
            <person name="Phan N.T."/>
            <person name="Danchin E.G.J."/>
            <person name="Klopp C."/>
            <person name="Perfus-Barbeoch L."/>
            <person name="Kozlowski D.K."/>
            <person name="Koutsovoulos G.D."/>
            <person name="Lopez-Roques C."/>
            <person name="Bouchez O."/>
            <person name="Zahm M."/>
            <person name="Besnard G."/>
            <person name="Bellafiore S."/>
        </authorList>
    </citation>
    <scope>NUCLEOTIDE SEQUENCE</scope>
    <source>
        <strain evidence="19">VN-18</strain>
    </source>
</reference>
<dbReference type="InterPro" id="IPR002172">
    <property type="entry name" value="LDrepeatLR_classA_rpt"/>
</dbReference>
<evidence type="ECO:0000313" key="20">
    <source>
        <dbReference type="Proteomes" id="UP000605970"/>
    </source>
</evidence>
<evidence type="ECO:0000256" key="10">
    <source>
        <dbReference type="PROSITE-ProRule" id="PRU00124"/>
    </source>
</evidence>
<dbReference type="Proteomes" id="UP000605970">
    <property type="component" value="Unassembled WGS sequence"/>
</dbReference>
<dbReference type="InterPro" id="IPR036179">
    <property type="entry name" value="Ig-like_dom_sf"/>
</dbReference>
<dbReference type="FunFam" id="2.10.25.10:FF:000552">
    <property type="entry name" value="Basement membrane proteoglycan"/>
    <property type="match status" value="1"/>
</dbReference>
<protein>
    <recommendedName>
        <fullName evidence="21">Basement membrane proteoglycan</fullName>
    </recommendedName>
</protein>
<organism evidence="19 20">
    <name type="scientific">Meloidogyne graminicola</name>
    <dbReference type="NCBI Taxonomy" id="189291"/>
    <lineage>
        <taxon>Eukaryota</taxon>
        <taxon>Metazoa</taxon>
        <taxon>Ecdysozoa</taxon>
        <taxon>Nematoda</taxon>
        <taxon>Chromadorea</taxon>
        <taxon>Rhabditida</taxon>
        <taxon>Tylenchina</taxon>
        <taxon>Tylenchomorpha</taxon>
        <taxon>Tylenchoidea</taxon>
        <taxon>Meloidogynidae</taxon>
        <taxon>Meloidogyninae</taxon>
        <taxon>Meloidogyne</taxon>
    </lineage>
</organism>
<dbReference type="PROSITE" id="PS50024">
    <property type="entry name" value="SEA"/>
    <property type="match status" value="1"/>
</dbReference>
<feature type="domain" description="Ig-like" evidence="17">
    <location>
        <begin position="1885"/>
        <end position="1967"/>
    </location>
</feature>
<dbReference type="FunFam" id="2.10.25.10:FF:000454">
    <property type="entry name" value="Laminin subunit alpha 1"/>
    <property type="match status" value="1"/>
</dbReference>
<feature type="domain" description="Ig-like" evidence="17">
    <location>
        <begin position="623"/>
        <end position="721"/>
    </location>
</feature>
<evidence type="ECO:0000259" key="15">
    <source>
        <dbReference type="PROSITE" id="PS50024"/>
    </source>
</evidence>
<keyword evidence="4" id="KW-0732">Signal</keyword>
<dbReference type="OrthoDB" id="10055367at2759"/>
<feature type="disulfide bond" evidence="11">
    <location>
        <begin position="1584"/>
        <end position="1593"/>
    </location>
</feature>
<feature type="domain" description="Ig-like" evidence="17">
    <location>
        <begin position="2085"/>
        <end position="2124"/>
    </location>
</feature>
<dbReference type="Pfam" id="PF00053">
    <property type="entry name" value="EGF_laminin"/>
    <property type="match status" value="5"/>
</dbReference>
<dbReference type="PROSITE" id="PS50027">
    <property type="entry name" value="EGF_LAM_2"/>
    <property type="match status" value="2"/>
</dbReference>
<evidence type="ECO:0000256" key="14">
    <source>
        <dbReference type="SAM" id="Phobius"/>
    </source>
</evidence>
<evidence type="ECO:0008006" key="21">
    <source>
        <dbReference type="Google" id="ProtNLM"/>
    </source>
</evidence>
<evidence type="ECO:0000256" key="4">
    <source>
        <dbReference type="ARBA" id="ARBA00022729"/>
    </source>
</evidence>
<evidence type="ECO:0000259" key="16">
    <source>
        <dbReference type="PROSITE" id="PS50027"/>
    </source>
</evidence>
<dbReference type="SMART" id="SM00409">
    <property type="entry name" value="IG"/>
    <property type="match status" value="6"/>
</dbReference>
<dbReference type="InterPro" id="IPR050440">
    <property type="entry name" value="Laminin/Netrin_ECM"/>
</dbReference>
<dbReference type="Gene3D" id="4.10.400.10">
    <property type="entry name" value="Low-density Lipoprotein Receptor"/>
    <property type="match status" value="8"/>
</dbReference>
<keyword evidence="20" id="KW-1185">Reference proteome</keyword>
<evidence type="ECO:0000256" key="11">
    <source>
        <dbReference type="PROSITE-ProRule" id="PRU00460"/>
    </source>
</evidence>
<dbReference type="InterPro" id="IPR036055">
    <property type="entry name" value="LDL_receptor-like_sf"/>
</dbReference>
<dbReference type="Pfam" id="PF13927">
    <property type="entry name" value="Ig_3"/>
    <property type="match status" value="1"/>
</dbReference>
<dbReference type="PRINTS" id="PR00261">
    <property type="entry name" value="LDLRECEPTOR"/>
</dbReference>
<dbReference type="SUPFAM" id="SSF57424">
    <property type="entry name" value="LDL receptor-like module"/>
    <property type="match status" value="7"/>
</dbReference>
<comment type="subcellular location">
    <subcellularLocation>
        <location evidence="1">Secreted</location>
        <location evidence="1">Extracellular space</location>
        <location evidence="1">Extracellular matrix</location>
        <location evidence="1">Basement membrane</location>
    </subcellularLocation>
</comment>
<dbReference type="InterPro" id="IPR013151">
    <property type="entry name" value="Immunoglobulin_dom"/>
</dbReference>
<feature type="disulfide bond" evidence="10">
    <location>
        <begin position="768"/>
        <end position="780"/>
    </location>
</feature>
<dbReference type="Pfam" id="PF00057">
    <property type="entry name" value="Ldl_recept_a"/>
    <property type="match status" value="7"/>
</dbReference>
<feature type="transmembrane region" description="Helical" evidence="14">
    <location>
        <begin position="94"/>
        <end position="112"/>
    </location>
</feature>
<dbReference type="InterPro" id="IPR007110">
    <property type="entry name" value="Ig-like_dom"/>
</dbReference>
<dbReference type="PROSITE" id="PS01209">
    <property type="entry name" value="LDLRA_1"/>
    <property type="match status" value="3"/>
</dbReference>
<evidence type="ECO:0000256" key="8">
    <source>
        <dbReference type="ARBA" id="ARBA00023180"/>
    </source>
</evidence>
<dbReference type="InterPro" id="IPR023415">
    <property type="entry name" value="LDLR_class-A_CS"/>
</dbReference>
<dbReference type="CDD" id="cd00055">
    <property type="entry name" value="EGF_Lam"/>
    <property type="match status" value="4"/>
</dbReference>
<feature type="compositionally biased region" description="Pro residues" evidence="13">
    <location>
        <begin position="949"/>
        <end position="963"/>
    </location>
</feature>
<evidence type="ECO:0000313" key="19">
    <source>
        <dbReference type="EMBL" id="KAF7632916.1"/>
    </source>
</evidence>
<proteinExistence type="predicted"/>
<evidence type="ECO:0000256" key="7">
    <source>
        <dbReference type="ARBA" id="ARBA00023157"/>
    </source>
</evidence>
<dbReference type="FunFam" id="2.10.25.10:FF:000106">
    <property type="entry name" value="Heparan sulfate proteoglycan 2"/>
    <property type="match status" value="1"/>
</dbReference>
<dbReference type="GO" id="GO:0009887">
    <property type="term" value="P:animal organ morphogenesis"/>
    <property type="evidence" value="ECO:0007669"/>
    <property type="project" value="TreeGrafter"/>
</dbReference>
<keyword evidence="9 11" id="KW-0424">Laminin EGF-like domain</keyword>
<dbReference type="PANTHER" id="PTHR10574">
    <property type="entry name" value="NETRIN/LAMININ-RELATED"/>
    <property type="match status" value="1"/>
</dbReference>
<dbReference type="Pfam" id="PF00047">
    <property type="entry name" value="ig"/>
    <property type="match status" value="1"/>
</dbReference>
<evidence type="ECO:0000256" key="9">
    <source>
        <dbReference type="ARBA" id="ARBA00023292"/>
    </source>
</evidence>
<feature type="domain" description="Ig-like" evidence="17">
    <location>
        <begin position="1973"/>
        <end position="2071"/>
    </location>
</feature>
<feature type="domain" description="Laminin IV type A" evidence="18">
    <location>
        <begin position="1283"/>
        <end position="1472"/>
    </location>
</feature>
<dbReference type="InterPro" id="IPR000034">
    <property type="entry name" value="Laminin_IV"/>
</dbReference>
<dbReference type="PROSITE" id="PS01248">
    <property type="entry name" value="EGF_LAM_1"/>
    <property type="match status" value="2"/>
</dbReference>
<dbReference type="InterPro" id="IPR036364">
    <property type="entry name" value="SEA_dom_sf"/>
</dbReference>
<dbReference type="Gene3D" id="2.60.40.10">
    <property type="entry name" value="Immunoglobulins"/>
    <property type="match status" value="6"/>
</dbReference>
<feature type="disulfide bond" evidence="10">
    <location>
        <begin position="578"/>
        <end position="593"/>
    </location>
</feature>
<feature type="disulfide bond" evidence="10">
    <location>
        <begin position="747"/>
        <end position="762"/>
    </location>
</feature>
<evidence type="ECO:0000256" key="1">
    <source>
        <dbReference type="ARBA" id="ARBA00004302"/>
    </source>
</evidence>
<keyword evidence="14" id="KW-0812">Transmembrane</keyword>
<evidence type="ECO:0000256" key="6">
    <source>
        <dbReference type="ARBA" id="ARBA00022869"/>
    </source>
</evidence>
<accession>A0A8S9ZI13</accession>
<dbReference type="SUPFAM" id="SSF57196">
    <property type="entry name" value="EGF/Laminin"/>
    <property type="match status" value="2"/>
</dbReference>
<dbReference type="Gene3D" id="3.30.70.960">
    <property type="entry name" value="SEA domain"/>
    <property type="match status" value="1"/>
</dbReference>
<evidence type="ECO:0000256" key="2">
    <source>
        <dbReference type="ARBA" id="ARBA00022525"/>
    </source>
</evidence>
<dbReference type="Pfam" id="PF00052">
    <property type="entry name" value="Laminin_B"/>
    <property type="match status" value="2"/>
</dbReference>
<feature type="domain" description="Ig-like" evidence="17">
    <location>
        <begin position="849"/>
        <end position="933"/>
    </location>
</feature>
<feature type="domain" description="SEA" evidence="15">
    <location>
        <begin position="122"/>
        <end position="233"/>
    </location>
</feature>
<dbReference type="SMART" id="SM00192">
    <property type="entry name" value="LDLa"/>
    <property type="match status" value="8"/>
</dbReference>
<dbReference type="InterPro" id="IPR000082">
    <property type="entry name" value="SEA_dom"/>
</dbReference>
<dbReference type="PANTHER" id="PTHR10574:SF406">
    <property type="entry name" value="LAMININ SUBUNIT ALPHA 5"/>
    <property type="match status" value="1"/>
</dbReference>
<dbReference type="Pfam" id="PF01390">
    <property type="entry name" value="SEA"/>
    <property type="match status" value="1"/>
</dbReference>
<feature type="coiled-coil region" evidence="12">
    <location>
        <begin position="520"/>
        <end position="560"/>
    </location>
</feature>
<keyword evidence="2" id="KW-0964">Secreted</keyword>
<dbReference type="InterPro" id="IPR000742">
    <property type="entry name" value="EGF"/>
</dbReference>
<feature type="disulfide bond" evidence="10">
    <location>
        <begin position="443"/>
        <end position="458"/>
    </location>
</feature>
<feature type="transmembrane region" description="Helical" evidence="14">
    <location>
        <begin position="20"/>
        <end position="42"/>
    </location>
</feature>
<dbReference type="SMART" id="SM00180">
    <property type="entry name" value="EGF_Lam"/>
    <property type="match status" value="5"/>
</dbReference>
<dbReference type="Pfam" id="PF24973">
    <property type="entry name" value="EGF_LMN_ATRN"/>
    <property type="match status" value="1"/>
</dbReference>
<keyword evidence="6" id="KW-0084">Basement membrane</keyword>
<keyword evidence="14" id="KW-1133">Transmembrane helix</keyword>
<feature type="disulfide bond" evidence="10">
    <location>
        <begin position="377"/>
        <end position="392"/>
    </location>
</feature>
<evidence type="ECO:0000256" key="5">
    <source>
        <dbReference type="ARBA" id="ARBA00022737"/>
    </source>
</evidence>
<feature type="domain" description="Laminin IV type A" evidence="18">
    <location>
        <begin position="1007"/>
        <end position="1183"/>
    </location>
</feature>
<keyword evidence="12" id="KW-0175">Coiled coil</keyword>
<evidence type="ECO:0000259" key="17">
    <source>
        <dbReference type="PROSITE" id="PS50835"/>
    </source>
</evidence>
<feature type="region of interest" description="Disordered" evidence="13">
    <location>
        <begin position="949"/>
        <end position="968"/>
    </location>
</feature>
<dbReference type="InterPro" id="IPR003599">
    <property type="entry name" value="Ig_sub"/>
</dbReference>
<evidence type="ECO:0000256" key="12">
    <source>
        <dbReference type="SAM" id="Coils"/>
    </source>
</evidence>
<dbReference type="InterPro" id="IPR013783">
    <property type="entry name" value="Ig-like_fold"/>
</dbReference>
<dbReference type="SUPFAM" id="SSF82671">
    <property type="entry name" value="SEA domain"/>
    <property type="match status" value="1"/>
</dbReference>
<evidence type="ECO:0000259" key="18">
    <source>
        <dbReference type="PROSITE" id="PS51115"/>
    </source>
</evidence>
<keyword evidence="8" id="KW-0325">Glycoprotein</keyword>
<dbReference type="SMART" id="SM00281">
    <property type="entry name" value="LamB"/>
    <property type="match status" value="2"/>
</dbReference>
<dbReference type="SMART" id="SM00181">
    <property type="entry name" value="EGF"/>
    <property type="match status" value="5"/>
</dbReference>
<feature type="domain" description="Laminin EGF-like" evidence="16">
    <location>
        <begin position="1506"/>
        <end position="1556"/>
    </location>
</feature>
<dbReference type="GO" id="GO:0005604">
    <property type="term" value="C:basement membrane"/>
    <property type="evidence" value="ECO:0007669"/>
    <property type="project" value="UniProtKB-SubCell"/>
</dbReference>
<feature type="disulfide bond" evidence="10">
    <location>
        <begin position="775"/>
        <end position="793"/>
    </location>
</feature>
<dbReference type="Gene3D" id="2.170.300.10">
    <property type="entry name" value="Tie2 ligand-binding domain superfamily"/>
    <property type="match status" value="1"/>
</dbReference>
<keyword evidence="3" id="KW-0272">Extracellular matrix</keyword>
<dbReference type="SMART" id="SM00408">
    <property type="entry name" value="IGc2"/>
    <property type="match status" value="6"/>
</dbReference>
<keyword evidence="14" id="KW-0472">Membrane</keyword>
<dbReference type="GO" id="GO:0030154">
    <property type="term" value="P:cell differentiation"/>
    <property type="evidence" value="ECO:0007669"/>
    <property type="project" value="UniProtKB-ARBA"/>
</dbReference>
<keyword evidence="5" id="KW-0677">Repeat</keyword>
<dbReference type="InterPro" id="IPR002049">
    <property type="entry name" value="LE_dom"/>
</dbReference>
<feature type="disulfide bond" evidence="10">
    <location>
        <begin position="487"/>
        <end position="505"/>
    </location>
</feature>
<sequence>MIAQMPFSLKKIFALIHIRFYSVLTRAKNVAFFYNNLFVLILKDREKGYLEVNILKIIKKKLIFFIVKQIINFYCVFTREYFHRFIKMLKCHYLKVLIFNLFLFGILLNFVLCPLPPTLPQVRTVIRIVINLPEQPFNDEMYKNNSQQFKSAANYLTEAIDQFWNSEAFYKGSDVLKFRYQQVFGTMATINLKFDFPLNSSTAVVHRLKWELLRALKDGRIDRIHTSGDGFEFTPIEGPFSSPTIACPDNSMPEFSIHGSTYCWSHSVCPSGTACEHGQCCKIFELSPRRKCDPLKEWECADGGLCIPISARCDGREDCILDGEGKTFALGMLLHRSSNEKRSVSSTNNTQNNSKYCPVGFFECRKDHACIPSELVCNHQYNCLDGTDESTCDYYINAQIQEQYRKKLEEEKLKNEKIEECGSEEIKCPNTSPVRCIHYTALCDNVNDCGDGFDEKDCIGESRDEGQLITITPENVVEDNCVGGFKCRDGSCIHASNRCDRKFDCLDRSDELDCDYYREAEERERIRQEEQKRIKEWNELQQRQRAEEEKTRKIEECKRRGGFNCPGQDICIDRRRVCDGRSDCANGDDEKNCPVEIEEEINSFSFKNYKNIIFLIILIAFTPINIINASRRRSNNEAELTVREGSEASFECRARTVDNTIYPEVRWTKLGEKLPDGVYSSGGRLIFSKTKLIHTGRYICLAMNKGGRIGPQEFQNNNQIQQTSTCGPNERACGSNNNECVKMEYICDGEKDCRDGSDELNCPTKRSCEPNEFKCNNQKCVQKMWLCDGDDDCGDGSDELNCKQRKPGDLCQATEFRCLDGRQCVPQSFQCDGTNDCQDGSDEIGCVQPTVVSPPQSNLVVPQGGEFKLTCRAVGVPDPYINWRLNWADVCEPPRCQQQSEGGVGTLTVQNAQPLDQGAYTCEAINVKGRVLATPDCIVRIVSIPAPEPIPQQQYSPPPPPEPVRTCSSPTSYQAPQGCLRCFCFGITDRCRSSMLFRTKEKLFFAAEAQGVQLADSNGRTSPGILFDFDRYGFVSHKEGHYGQTLYWKLPQRFLGNKVTAYGGDLSIKLLYEGPGPGRNEPLVIIRGNGITFIHKARDQESVFTPGREFTVTVPTYEQFYEHSDGRGPASREDLMMVLADLDLFMIRATHTDSQTSTSIGDTSIEIAVARDTQDKRALEVEQCECPSGYTGTSCEDCAEGYERIPGGLYLGTCVPKRQQPSQPVCSSIGALSIQPQWDGRCQCKQNVIGATCDRCAPESYNIAKDHPTGCLRCWCSGVTAVCESSHWRRSHVELDYSRGDTEQLEVVSSDQRIRHSSIQFEDFTDIPTGTQLYWSLPQKFLGDKVTSYGGKFRYTYRFTSTSTTGISTFGGADADIILRGNNIQIEYTHQQHVEPNVENNVEVPLTEAGWRRTQDGQPITREHFLMVLADLEAVLIKMSCTSDCATSSLISVQMDIAALYGTGELALDVEQCQCPPGYQGTSCEVCAPNYFRAQGGPYMGICERCECHSHASQCDKEYGACIGCLHNTEVGDRCERCKPGFTGDARRGTPNDCLPVQQPARPPCQCNNHSPRGCDSYGRCIQCEHNTEGFHCEVCKKGYYGDATRGTPFDCTACLCPGDRECFLDDNGKVQCKNCPPGYGGGRCDECAPGYTRSQTGGGRECEPIGRHRPSEVDFVPAPEVPLRIEILHPKHLSIHEGGRAKWTCKIVSAAKPELVDIKWSKIGMTELPSKAQQIGHQLIIDQVQYSDVGQYRCTGRLKGDISTDEASLNIALPARLPPPPVHTIPPAPAQISLPKPIVTPPYQLVDEGQQAVFTCLTPGYADCEVEWHYQRLGGQLPYGWQRRGNQIIVQNVEQIHAGDYICSVTHQLGTTASDPGRLEIKKPAMRVLVEPPEQTVELGNPARFRCWVPEVPDAVLTWRPGQGGGLPHGSEQREGILNFPSVDYQHQGQYICAAYDPSRDPQGLTPIDSTPVVLNIRTKKPFQPLVEPPYQVVDEGQPIPRPYRCWVPGYPDAVLRWKSAHQHNLPSGVEQIHNGAQLNVPRAEMSHAGDYICVAYDPNDDPHGERPVDSTPVRLEVRQRRPPEAPQPPLVDPPRITANIGQPARFRCWVPGDPNAQLTWSL</sequence>
<feature type="disulfide bond" evidence="10">
    <location>
        <begin position="499"/>
        <end position="514"/>
    </location>
</feature>
<dbReference type="FunFam" id="4.10.400.10:FF:000062">
    <property type="entry name" value="Terribly reduced optic lobes, isoform AI"/>
    <property type="match status" value="1"/>
</dbReference>
<dbReference type="InterPro" id="IPR003598">
    <property type="entry name" value="Ig_sub2"/>
</dbReference>
<dbReference type="PROSITE" id="PS50068">
    <property type="entry name" value="LDLRA_2"/>
    <property type="match status" value="8"/>
</dbReference>
<feature type="domain" description="Ig-like" evidence="17">
    <location>
        <begin position="1680"/>
        <end position="1771"/>
    </location>
</feature>
<dbReference type="SUPFAM" id="SSF48726">
    <property type="entry name" value="Immunoglobulin"/>
    <property type="match status" value="5"/>
</dbReference>
<dbReference type="GO" id="GO:0009888">
    <property type="term" value="P:tissue development"/>
    <property type="evidence" value="ECO:0007669"/>
    <property type="project" value="TreeGrafter"/>
</dbReference>
<dbReference type="EMBL" id="JABEBT010000090">
    <property type="protein sequence ID" value="KAF7632916.1"/>
    <property type="molecule type" value="Genomic_DNA"/>
</dbReference>
<comment type="caution">
    <text evidence="11">Lacks conserved residue(s) required for the propagation of feature annotation.</text>
</comment>
<dbReference type="InterPro" id="IPR056863">
    <property type="entry name" value="LMN_ATRN_NET-like_EGF"/>
</dbReference>
<keyword evidence="7 11" id="KW-1015">Disulfide bond</keyword>